<evidence type="ECO:0000313" key="2">
    <source>
        <dbReference type="Proteomes" id="UP000467840"/>
    </source>
</evidence>
<reference evidence="1 2" key="1">
    <citation type="journal article" date="2020" name="Mol. Plant">
        <title>The Chromosome-Based Rubber Tree Genome Provides New Insights into Spurge Genome Evolution and Rubber Biosynthesis.</title>
        <authorList>
            <person name="Liu J."/>
            <person name="Shi C."/>
            <person name="Shi C.C."/>
            <person name="Li W."/>
            <person name="Zhang Q.J."/>
            <person name="Zhang Y."/>
            <person name="Li K."/>
            <person name="Lu H.F."/>
            <person name="Shi C."/>
            <person name="Zhu S.T."/>
            <person name="Xiao Z.Y."/>
            <person name="Nan H."/>
            <person name="Yue Y."/>
            <person name="Zhu X.G."/>
            <person name="Wu Y."/>
            <person name="Hong X.N."/>
            <person name="Fan G.Y."/>
            <person name="Tong Y."/>
            <person name="Zhang D."/>
            <person name="Mao C.L."/>
            <person name="Liu Y.L."/>
            <person name="Hao S.J."/>
            <person name="Liu W.Q."/>
            <person name="Lv M.Q."/>
            <person name="Zhang H.B."/>
            <person name="Liu Y."/>
            <person name="Hu-Tang G.R."/>
            <person name="Wang J.P."/>
            <person name="Wang J.H."/>
            <person name="Sun Y.H."/>
            <person name="Ni S.B."/>
            <person name="Chen W.B."/>
            <person name="Zhang X.C."/>
            <person name="Jiao Y.N."/>
            <person name="Eichler E.E."/>
            <person name="Li G.H."/>
            <person name="Liu X."/>
            <person name="Gao L.Z."/>
        </authorList>
    </citation>
    <scope>NUCLEOTIDE SEQUENCE [LARGE SCALE GENOMIC DNA]</scope>
    <source>
        <strain evidence="2">cv. GT1</strain>
        <tissue evidence="1">Leaf</tissue>
    </source>
</reference>
<proteinExistence type="predicted"/>
<gene>
    <name evidence="1" type="ORF">GH714_042393</name>
</gene>
<comment type="caution">
    <text evidence="1">The sequence shown here is derived from an EMBL/GenBank/DDBJ whole genome shotgun (WGS) entry which is preliminary data.</text>
</comment>
<name>A0A6A6LNK1_HEVBR</name>
<dbReference type="Proteomes" id="UP000467840">
    <property type="component" value="Chromosome 4"/>
</dbReference>
<accession>A0A6A6LNK1</accession>
<dbReference type="EMBL" id="JAAGAX010000010">
    <property type="protein sequence ID" value="KAF2302624.1"/>
    <property type="molecule type" value="Genomic_DNA"/>
</dbReference>
<dbReference type="AlphaFoldDB" id="A0A6A6LNK1"/>
<organism evidence="1 2">
    <name type="scientific">Hevea brasiliensis</name>
    <name type="common">Para rubber tree</name>
    <name type="synonym">Siphonia brasiliensis</name>
    <dbReference type="NCBI Taxonomy" id="3981"/>
    <lineage>
        <taxon>Eukaryota</taxon>
        <taxon>Viridiplantae</taxon>
        <taxon>Streptophyta</taxon>
        <taxon>Embryophyta</taxon>
        <taxon>Tracheophyta</taxon>
        <taxon>Spermatophyta</taxon>
        <taxon>Magnoliopsida</taxon>
        <taxon>eudicotyledons</taxon>
        <taxon>Gunneridae</taxon>
        <taxon>Pentapetalae</taxon>
        <taxon>rosids</taxon>
        <taxon>fabids</taxon>
        <taxon>Malpighiales</taxon>
        <taxon>Euphorbiaceae</taxon>
        <taxon>Crotonoideae</taxon>
        <taxon>Micrandreae</taxon>
        <taxon>Hevea</taxon>
    </lineage>
</organism>
<sequence>MGMLTSPITTAITLGSTRHQLFILSTAYCCISTRFPSSGPSTNQINPPLAATIILADPKATIVTSFNPPDSCLGSIATSKEIAQCVLPYPLSSSYEILLANRLLPRTLVYEILALATRWLDGMG</sequence>
<evidence type="ECO:0000313" key="1">
    <source>
        <dbReference type="EMBL" id="KAF2302624.1"/>
    </source>
</evidence>
<protein>
    <submittedName>
        <fullName evidence="1">Uncharacterized protein</fullName>
    </submittedName>
</protein>
<keyword evidence="2" id="KW-1185">Reference proteome</keyword>